<protein>
    <submittedName>
        <fullName evidence="2">Uncharacterized protein</fullName>
    </submittedName>
</protein>
<feature type="compositionally biased region" description="Polar residues" evidence="1">
    <location>
        <begin position="209"/>
        <end position="218"/>
    </location>
</feature>
<keyword evidence="3" id="KW-1185">Reference proteome</keyword>
<comment type="caution">
    <text evidence="2">The sequence shown here is derived from an EMBL/GenBank/DDBJ whole genome shotgun (WGS) entry which is preliminary data.</text>
</comment>
<evidence type="ECO:0000256" key="1">
    <source>
        <dbReference type="SAM" id="MobiDB-lite"/>
    </source>
</evidence>
<name>A0A8K0R3K3_9PLEO</name>
<proteinExistence type="predicted"/>
<feature type="region of interest" description="Disordered" evidence="1">
    <location>
        <begin position="94"/>
        <end position="176"/>
    </location>
</feature>
<feature type="compositionally biased region" description="Acidic residues" evidence="1">
    <location>
        <begin position="9"/>
        <end position="48"/>
    </location>
</feature>
<organism evidence="2 3">
    <name type="scientific">Paraphoma chrysanthemicola</name>
    <dbReference type="NCBI Taxonomy" id="798071"/>
    <lineage>
        <taxon>Eukaryota</taxon>
        <taxon>Fungi</taxon>
        <taxon>Dikarya</taxon>
        <taxon>Ascomycota</taxon>
        <taxon>Pezizomycotina</taxon>
        <taxon>Dothideomycetes</taxon>
        <taxon>Pleosporomycetidae</taxon>
        <taxon>Pleosporales</taxon>
        <taxon>Pleosporineae</taxon>
        <taxon>Phaeosphaeriaceae</taxon>
        <taxon>Paraphoma</taxon>
    </lineage>
</organism>
<sequence>MHKFAALSDDYDDEGEAEMTDGEEISDEEDGEQSNDSTEDVEEGEDFTSPELCDFVVPSAEDVCWGLRNYIPPEDLHHLISNPEKKNLLQEALNREAAKAPRRRKKPTALQEGRKRTRAKRRTLEKEAEEWKSKMRARGTRSSPTKQELPASAAKHSTVKKPAAKKQTRLPNSWNISKAKTAYQWANPFKPPAAPLAKPMSRARPAQARESSVVSQRSIKSETRRRRILDEIQWDSD</sequence>
<accession>A0A8K0R3K3</accession>
<reference evidence="2" key="1">
    <citation type="journal article" date="2021" name="Nat. Commun.">
        <title>Genetic determinants of endophytism in the Arabidopsis root mycobiome.</title>
        <authorList>
            <person name="Mesny F."/>
            <person name="Miyauchi S."/>
            <person name="Thiergart T."/>
            <person name="Pickel B."/>
            <person name="Atanasova L."/>
            <person name="Karlsson M."/>
            <person name="Huettel B."/>
            <person name="Barry K.W."/>
            <person name="Haridas S."/>
            <person name="Chen C."/>
            <person name="Bauer D."/>
            <person name="Andreopoulos W."/>
            <person name="Pangilinan J."/>
            <person name="LaButti K."/>
            <person name="Riley R."/>
            <person name="Lipzen A."/>
            <person name="Clum A."/>
            <person name="Drula E."/>
            <person name="Henrissat B."/>
            <person name="Kohler A."/>
            <person name="Grigoriev I.V."/>
            <person name="Martin F.M."/>
            <person name="Hacquard S."/>
        </authorList>
    </citation>
    <scope>NUCLEOTIDE SEQUENCE</scope>
    <source>
        <strain evidence="2">MPI-SDFR-AT-0120</strain>
    </source>
</reference>
<dbReference type="EMBL" id="JAGMVJ010000012">
    <property type="protein sequence ID" value="KAH7084387.1"/>
    <property type="molecule type" value="Genomic_DNA"/>
</dbReference>
<evidence type="ECO:0000313" key="2">
    <source>
        <dbReference type="EMBL" id="KAH7084387.1"/>
    </source>
</evidence>
<dbReference type="Proteomes" id="UP000813461">
    <property type="component" value="Unassembled WGS sequence"/>
</dbReference>
<gene>
    <name evidence="2" type="ORF">FB567DRAFT_593859</name>
</gene>
<feature type="region of interest" description="Disordered" evidence="1">
    <location>
        <begin position="1"/>
        <end position="52"/>
    </location>
</feature>
<evidence type="ECO:0000313" key="3">
    <source>
        <dbReference type="Proteomes" id="UP000813461"/>
    </source>
</evidence>
<feature type="compositionally biased region" description="Basic residues" evidence="1">
    <location>
        <begin position="157"/>
        <end position="168"/>
    </location>
</feature>
<feature type="compositionally biased region" description="Basic and acidic residues" evidence="1">
    <location>
        <begin position="122"/>
        <end position="133"/>
    </location>
</feature>
<dbReference type="OrthoDB" id="10497306at2759"/>
<dbReference type="AlphaFoldDB" id="A0A8K0R3K3"/>
<feature type="region of interest" description="Disordered" evidence="1">
    <location>
        <begin position="188"/>
        <end position="237"/>
    </location>
</feature>